<dbReference type="EMBL" id="JABXWR010000001">
    <property type="protein sequence ID" value="NVO67453.1"/>
    <property type="molecule type" value="Genomic_DNA"/>
</dbReference>
<sequence length="158" mass="16484">MILEPGAGDLFLIQGPSSFLLGGVVRERFALPVNAADDVYFEPVRPGDLVCVSAPEGGSLRAAAMLLLLVRDHHFPVFALPKGHPGSTWVPMVISTAPSITLSCGIVRGTHPDQHLLCSSAELAGIVLRGGVDAVTVEGLPAGFTISYICVDRALAAE</sequence>
<dbReference type="GO" id="GO:0016787">
    <property type="term" value="F:hydrolase activity"/>
    <property type="evidence" value="ECO:0007669"/>
    <property type="project" value="UniProtKB-KW"/>
</dbReference>
<accession>A0A7K4HQB5</accession>
<dbReference type="AlphaFoldDB" id="A0A7K4HQB5"/>
<proteinExistence type="predicted"/>
<name>A0A7K4HQB5_9EURY</name>
<keyword evidence="1" id="KW-0378">Hydrolase</keyword>
<keyword evidence="2" id="KW-1185">Reference proteome</keyword>
<comment type="caution">
    <text evidence="1">The sequence shown here is derived from an EMBL/GenBank/DDBJ whole genome shotgun (WGS) entry which is preliminary data.</text>
</comment>
<reference evidence="1 2" key="1">
    <citation type="submission" date="2020-06" db="EMBL/GenBank/DDBJ databases">
        <title>Methanofollis fontis sp. nov., a methanogen isolated from marine sediments near a cold seep at Four-Way Closure Ridge offshore southwestern Taiwan.</title>
        <authorList>
            <person name="Chen S.-C."/>
            <person name="Teng N.-H."/>
            <person name="Lin Y.-S."/>
            <person name="Lai M.-C."/>
            <person name="Chen H.-H."/>
            <person name="Wang C.-C."/>
        </authorList>
    </citation>
    <scope>NUCLEOTIDE SEQUENCE [LARGE SCALE GENOMIC DNA]</scope>
    <source>
        <strain evidence="1 2">DSM 2702</strain>
    </source>
</reference>
<evidence type="ECO:0000313" key="2">
    <source>
        <dbReference type="Proteomes" id="UP000570823"/>
    </source>
</evidence>
<protein>
    <submittedName>
        <fullName evidence="1">Alpha/beta hydrolase</fullName>
    </submittedName>
</protein>
<dbReference type="RefSeq" id="WP_176789041.1">
    <property type="nucleotide sequence ID" value="NZ_JABXWR010000001.1"/>
</dbReference>
<dbReference type="OrthoDB" id="80177at2157"/>
<gene>
    <name evidence="1" type="ORF">HWN36_09080</name>
</gene>
<dbReference type="Proteomes" id="UP000570823">
    <property type="component" value="Unassembled WGS sequence"/>
</dbReference>
<evidence type="ECO:0000313" key="1">
    <source>
        <dbReference type="EMBL" id="NVO67453.1"/>
    </source>
</evidence>
<organism evidence="1 2">
    <name type="scientific">Methanofollis tationis</name>
    <dbReference type="NCBI Taxonomy" id="81417"/>
    <lineage>
        <taxon>Archaea</taxon>
        <taxon>Methanobacteriati</taxon>
        <taxon>Methanobacteriota</taxon>
        <taxon>Stenosarchaea group</taxon>
        <taxon>Methanomicrobia</taxon>
        <taxon>Methanomicrobiales</taxon>
        <taxon>Methanomicrobiaceae</taxon>
        <taxon>Methanofollis</taxon>
    </lineage>
</organism>